<dbReference type="FunFam" id="3.40.50.300:FF:001389">
    <property type="entry name" value="ATP-dependent DNA helicase RecQ"/>
    <property type="match status" value="1"/>
</dbReference>
<sequence>MNLKKRTLSRLGHTEYRPLQEEAIDALCSGRDVLLAAPTGGGKSLVYQAAGLIRNGVAVIVSPLLSLMSQQVDELNKKGIRAQFLNSTLNPGEQDDLVWALRHKHIDLLYLSPEKLVQPSVIGFLHSFDIALFAIDEAHCISQWGNFFRPEYSQLGQLKAFFPDVPIIALTGTVDKETMTTIQESLQLHDCLVMKNSFDRANINIQIAQKRKAKQQILYFLHHEVPGETGIIYCRSRKKTEEIANWLSHLGLPSLSYHAAMTEEDKQRNHKTFAEQYGTIMVATTAYGMGIDIAHVRFVVHLDLPNSPESYFQEVGRAGRDGKPAKSLLLYGLQDMLQAQQLAALQPLAAEKEIQHLGNLFQILEGRGCRRQNLLSHFDENIPACLHCDRCLSTKSEQNMTTTSQKFLSLIYHTKGLQPFALLIQILLGKRTKAVSAIRAELLPLFGKGKELNEVQWKSVVRHLIAYEYIKIGISSIFTVQITEKSRSVLQGKTQIIIPSEHYYPALQEDQLALDKVKWHKILAWKYEYGKINLSDTQLRLICLHKPNSIASLSRLTGLSKENVADFSESLMKIIHESNPKEVSTSCL</sequence>
<dbReference type="InterPro" id="IPR001650">
    <property type="entry name" value="Helicase_C-like"/>
</dbReference>
<dbReference type="InterPro" id="IPR004589">
    <property type="entry name" value="DNA_helicase_ATP-dep_RecQ"/>
</dbReference>
<comment type="similarity">
    <text evidence="1">Belongs to the helicase family. RecQ subfamily.</text>
</comment>
<dbReference type="SUPFAM" id="SSF52540">
    <property type="entry name" value="P-loop containing nucleoside triphosphate hydrolases"/>
    <property type="match status" value="1"/>
</dbReference>
<dbReference type="GO" id="GO:0006310">
    <property type="term" value="P:DNA recombination"/>
    <property type="evidence" value="ECO:0007669"/>
    <property type="project" value="InterPro"/>
</dbReference>
<dbReference type="InterPro" id="IPR027417">
    <property type="entry name" value="P-loop_NTPase"/>
</dbReference>
<dbReference type="GO" id="GO:0005737">
    <property type="term" value="C:cytoplasm"/>
    <property type="evidence" value="ECO:0007669"/>
    <property type="project" value="TreeGrafter"/>
</dbReference>
<evidence type="ECO:0000256" key="1">
    <source>
        <dbReference type="ARBA" id="ARBA00005446"/>
    </source>
</evidence>
<evidence type="ECO:0000256" key="2">
    <source>
        <dbReference type="ARBA" id="ARBA00022723"/>
    </source>
</evidence>
<dbReference type="GO" id="GO:0046872">
    <property type="term" value="F:metal ion binding"/>
    <property type="evidence" value="ECO:0007669"/>
    <property type="project" value="UniProtKB-KW"/>
</dbReference>
<dbReference type="EMBL" id="CP016181">
    <property type="protein sequence ID" value="AWY00733.1"/>
    <property type="molecule type" value="Genomic_DNA"/>
</dbReference>
<dbReference type="Gene3D" id="3.40.50.300">
    <property type="entry name" value="P-loop containing nucleotide triphosphate hydrolases"/>
    <property type="match status" value="2"/>
</dbReference>
<keyword evidence="5" id="KW-0347">Helicase</keyword>
<dbReference type="InterPro" id="IPR036388">
    <property type="entry name" value="WH-like_DNA-bd_sf"/>
</dbReference>
<dbReference type="InterPro" id="IPR014001">
    <property type="entry name" value="Helicase_ATP-bd"/>
</dbReference>
<evidence type="ECO:0000256" key="11">
    <source>
        <dbReference type="ARBA" id="ARBA00044535"/>
    </source>
</evidence>
<dbReference type="GO" id="GO:0006260">
    <property type="term" value="P:DNA replication"/>
    <property type="evidence" value="ECO:0007669"/>
    <property type="project" value="InterPro"/>
</dbReference>
<evidence type="ECO:0000259" key="13">
    <source>
        <dbReference type="PROSITE" id="PS51192"/>
    </source>
</evidence>
<evidence type="ECO:0000256" key="5">
    <source>
        <dbReference type="ARBA" id="ARBA00022806"/>
    </source>
</evidence>
<name>A0A2Z4PTC3_9GAMM</name>
<organism evidence="15 16">
    <name type="scientific">Marinomonas primoryensis</name>
    <dbReference type="NCBI Taxonomy" id="178399"/>
    <lineage>
        <taxon>Bacteria</taxon>
        <taxon>Pseudomonadati</taxon>
        <taxon>Pseudomonadota</taxon>
        <taxon>Gammaproteobacteria</taxon>
        <taxon>Oceanospirillales</taxon>
        <taxon>Oceanospirillaceae</taxon>
        <taxon>Marinomonas</taxon>
    </lineage>
</organism>
<dbReference type="Pfam" id="PF00271">
    <property type="entry name" value="Helicase_C"/>
    <property type="match status" value="1"/>
</dbReference>
<accession>A0A2Z4PTC3</accession>
<dbReference type="InterPro" id="IPR032284">
    <property type="entry name" value="RecQ_Zn-bd"/>
</dbReference>
<dbReference type="SMART" id="SM00487">
    <property type="entry name" value="DEXDc"/>
    <property type="match status" value="1"/>
</dbReference>
<proteinExistence type="inferred from homology"/>
<dbReference type="Proteomes" id="UP000249898">
    <property type="component" value="Chromosome"/>
</dbReference>
<dbReference type="SUPFAM" id="SSF46785">
    <property type="entry name" value="Winged helix' DNA-binding domain"/>
    <property type="match status" value="1"/>
</dbReference>
<keyword evidence="6" id="KW-0067">ATP-binding</keyword>
<dbReference type="PANTHER" id="PTHR13710:SF105">
    <property type="entry name" value="ATP-DEPENDENT DNA HELICASE Q1"/>
    <property type="match status" value="1"/>
</dbReference>
<keyword evidence="7" id="KW-0238">DNA-binding</keyword>
<dbReference type="SMART" id="SM00490">
    <property type="entry name" value="HELICc"/>
    <property type="match status" value="1"/>
</dbReference>
<dbReference type="GO" id="GO:0043138">
    <property type="term" value="F:3'-5' DNA helicase activity"/>
    <property type="evidence" value="ECO:0007669"/>
    <property type="project" value="UniProtKB-EC"/>
</dbReference>
<dbReference type="CDD" id="cd17920">
    <property type="entry name" value="DEXHc_RecQ"/>
    <property type="match status" value="1"/>
</dbReference>
<dbReference type="EC" id="5.6.2.4" evidence="10"/>
<evidence type="ECO:0000256" key="8">
    <source>
        <dbReference type="ARBA" id="ARBA00023235"/>
    </source>
</evidence>
<evidence type="ECO:0000256" key="6">
    <source>
        <dbReference type="ARBA" id="ARBA00022840"/>
    </source>
</evidence>
<dbReference type="GO" id="GO:0043590">
    <property type="term" value="C:bacterial nucleoid"/>
    <property type="evidence" value="ECO:0007669"/>
    <property type="project" value="TreeGrafter"/>
</dbReference>
<dbReference type="Pfam" id="PF16124">
    <property type="entry name" value="RecQ_Zn_bind"/>
    <property type="match status" value="1"/>
</dbReference>
<dbReference type="InterPro" id="IPR018982">
    <property type="entry name" value="RQC_domain"/>
</dbReference>
<evidence type="ECO:0000256" key="7">
    <source>
        <dbReference type="ARBA" id="ARBA00023125"/>
    </source>
</evidence>
<evidence type="ECO:0000256" key="4">
    <source>
        <dbReference type="ARBA" id="ARBA00022801"/>
    </source>
</evidence>
<evidence type="ECO:0000256" key="9">
    <source>
        <dbReference type="ARBA" id="ARBA00034617"/>
    </source>
</evidence>
<dbReference type="AlphaFoldDB" id="A0A2Z4PTC3"/>
<dbReference type="GO" id="GO:0030894">
    <property type="term" value="C:replisome"/>
    <property type="evidence" value="ECO:0007669"/>
    <property type="project" value="TreeGrafter"/>
</dbReference>
<keyword evidence="8" id="KW-0413">Isomerase</keyword>
<gene>
    <name evidence="15" type="ORF">A8139_12660</name>
</gene>
<dbReference type="SMART" id="SM00956">
    <property type="entry name" value="RQC"/>
    <property type="match status" value="1"/>
</dbReference>
<dbReference type="InterPro" id="IPR036390">
    <property type="entry name" value="WH_DNA-bd_sf"/>
</dbReference>
<dbReference type="RefSeq" id="WP_112138618.1">
    <property type="nucleotide sequence ID" value="NZ_CP016181.1"/>
</dbReference>
<feature type="domain" description="Helicase ATP-binding" evidence="13">
    <location>
        <begin position="24"/>
        <end position="192"/>
    </location>
</feature>
<evidence type="ECO:0000313" key="16">
    <source>
        <dbReference type="Proteomes" id="UP000249898"/>
    </source>
</evidence>
<dbReference type="GO" id="GO:0003677">
    <property type="term" value="F:DNA binding"/>
    <property type="evidence" value="ECO:0007669"/>
    <property type="project" value="UniProtKB-KW"/>
</dbReference>
<keyword evidence="3" id="KW-0547">Nucleotide-binding</keyword>
<protein>
    <recommendedName>
        <fullName evidence="11">ATP-dependent DNA helicase RecQ</fullName>
        <ecNumber evidence="10">5.6.2.4</ecNumber>
    </recommendedName>
    <alternativeName>
        <fullName evidence="12">DNA 3'-5' helicase RecQ</fullName>
    </alternativeName>
</protein>
<dbReference type="NCBIfam" id="TIGR00614">
    <property type="entry name" value="recQ_fam"/>
    <property type="match status" value="1"/>
</dbReference>
<dbReference type="OrthoDB" id="9760034at2"/>
<dbReference type="GO" id="GO:0009378">
    <property type="term" value="F:four-way junction helicase activity"/>
    <property type="evidence" value="ECO:0007669"/>
    <property type="project" value="TreeGrafter"/>
</dbReference>
<evidence type="ECO:0000256" key="3">
    <source>
        <dbReference type="ARBA" id="ARBA00022741"/>
    </source>
</evidence>
<dbReference type="Gene3D" id="1.10.10.10">
    <property type="entry name" value="Winged helix-like DNA-binding domain superfamily/Winged helix DNA-binding domain"/>
    <property type="match status" value="1"/>
</dbReference>
<dbReference type="Pfam" id="PF09382">
    <property type="entry name" value="RQC"/>
    <property type="match status" value="1"/>
</dbReference>
<reference evidence="15 16" key="1">
    <citation type="submission" date="2016-06" db="EMBL/GenBank/DDBJ databases">
        <title>The sequenced genome of the ice-adhering bacterium Marinomonas primoryensis, from Antarctica.</title>
        <authorList>
            <person name="Graham L."/>
            <person name="Vance T.D.R."/>
            <person name="Davies P.L."/>
        </authorList>
    </citation>
    <scope>NUCLEOTIDE SEQUENCE [LARGE SCALE GENOMIC DNA]</scope>
    <source>
        <strain evidence="15 16">AceL</strain>
    </source>
</reference>
<dbReference type="PROSITE" id="PS51194">
    <property type="entry name" value="HELICASE_CTER"/>
    <property type="match status" value="1"/>
</dbReference>
<dbReference type="GO" id="GO:0006281">
    <property type="term" value="P:DNA repair"/>
    <property type="evidence" value="ECO:0007669"/>
    <property type="project" value="InterPro"/>
</dbReference>
<dbReference type="GO" id="GO:0016787">
    <property type="term" value="F:hydrolase activity"/>
    <property type="evidence" value="ECO:0007669"/>
    <property type="project" value="UniProtKB-KW"/>
</dbReference>
<evidence type="ECO:0000259" key="14">
    <source>
        <dbReference type="PROSITE" id="PS51194"/>
    </source>
</evidence>
<keyword evidence="2" id="KW-0479">Metal-binding</keyword>
<keyword evidence="4" id="KW-0378">Hydrolase</keyword>
<dbReference type="PANTHER" id="PTHR13710">
    <property type="entry name" value="DNA HELICASE RECQ FAMILY MEMBER"/>
    <property type="match status" value="1"/>
</dbReference>
<dbReference type="GO" id="GO:0005524">
    <property type="term" value="F:ATP binding"/>
    <property type="evidence" value="ECO:0007669"/>
    <property type="project" value="UniProtKB-KW"/>
</dbReference>
<feature type="domain" description="Helicase C-terminal" evidence="14">
    <location>
        <begin position="213"/>
        <end position="365"/>
    </location>
</feature>
<dbReference type="Pfam" id="PF00270">
    <property type="entry name" value="DEAD"/>
    <property type="match status" value="1"/>
</dbReference>
<evidence type="ECO:0000313" key="15">
    <source>
        <dbReference type="EMBL" id="AWY00733.1"/>
    </source>
</evidence>
<dbReference type="PROSITE" id="PS51192">
    <property type="entry name" value="HELICASE_ATP_BIND_1"/>
    <property type="match status" value="1"/>
</dbReference>
<evidence type="ECO:0000256" key="10">
    <source>
        <dbReference type="ARBA" id="ARBA00034808"/>
    </source>
</evidence>
<evidence type="ECO:0000256" key="12">
    <source>
        <dbReference type="ARBA" id="ARBA00044550"/>
    </source>
</evidence>
<comment type="catalytic activity">
    <reaction evidence="9">
        <text>Couples ATP hydrolysis with the unwinding of duplex DNA by translocating in the 3'-5' direction.</text>
        <dbReference type="EC" id="5.6.2.4"/>
    </reaction>
</comment>
<dbReference type="InterPro" id="IPR011545">
    <property type="entry name" value="DEAD/DEAH_box_helicase_dom"/>
</dbReference>